<protein>
    <submittedName>
        <fullName evidence="2">Alpha/Beta hydrolase protein</fullName>
    </submittedName>
</protein>
<sequence length="279" mass="29721">MKHTTVVAGLEVQVFTTDAFKTSTKPILALFVLHGRLGSTESENVRSLITTVVKAAGEHEGEKDLMIVAFDHRNHGTRLRSKAANLGFEENDNHASDMYSILAKDVSFLIDFLESYLFPAAERRVVEWGVAGISLGGHSAWMVAAADPRVTLVVPIIGCPDYLGLIEARATALGIAIGPPHFPDSLMKVLKAKALTALPYRSTAGENPFLGKKVLVLSGGSDPVVPWAASRAFVEGLEVGPRGSKEVKVFEGVGHAVGQGMVDGLVAFVLGDLACGRMF</sequence>
<evidence type="ECO:0000313" key="2">
    <source>
        <dbReference type="EMBL" id="KAJ7017515.1"/>
    </source>
</evidence>
<feature type="domain" description="AB hydrolase-1" evidence="1">
    <location>
        <begin position="50"/>
        <end position="257"/>
    </location>
</feature>
<evidence type="ECO:0000259" key="1">
    <source>
        <dbReference type="Pfam" id="PF12697"/>
    </source>
</evidence>
<gene>
    <name evidence="2" type="ORF">C8F04DRAFT_1155665</name>
</gene>
<dbReference type="InterPro" id="IPR000073">
    <property type="entry name" value="AB_hydrolase_1"/>
</dbReference>
<evidence type="ECO:0000313" key="3">
    <source>
        <dbReference type="Proteomes" id="UP001218188"/>
    </source>
</evidence>
<dbReference type="EMBL" id="JARJCM010000400">
    <property type="protein sequence ID" value="KAJ7017515.1"/>
    <property type="molecule type" value="Genomic_DNA"/>
</dbReference>
<dbReference type="Pfam" id="PF12697">
    <property type="entry name" value="Abhydrolase_6"/>
    <property type="match status" value="1"/>
</dbReference>
<dbReference type="PANTHER" id="PTHR47381:SF3">
    <property type="entry name" value="ALPHA_BETA-HYDROLASES SUPERFAMILY PROTEIN"/>
    <property type="match status" value="1"/>
</dbReference>
<keyword evidence="3" id="KW-1185">Reference proteome</keyword>
<dbReference type="Proteomes" id="UP001218188">
    <property type="component" value="Unassembled WGS sequence"/>
</dbReference>
<dbReference type="InterPro" id="IPR029058">
    <property type="entry name" value="AB_hydrolase_fold"/>
</dbReference>
<organism evidence="2 3">
    <name type="scientific">Mycena alexandri</name>
    <dbReference type="NCBI Taxonomy" id="1745969"/>
    <lineage>
        <taxon>Eukaryota</taxon>
        <taxon>Fungi</taxon>
        <taxon>Dikarya</taxon>
        <taxon>Basidiomycota</taxon>
        <taxon>Agaricomycotina</taxon>
        <taxon>Agaricomycetes</taxon>
        <taxon>Agaricomycetidae</taxon>
        <taxon>Agaricales</taxon>
        <taxon>Marasmiineae</taxon>
        <taxon>Mycenaceae</taxon>
        <taxon>Mycena</taxon>
    </lineage>
</organism>
<proteinExistence type="predicted"/>
<dbReference type="GO" id="GO:0016787">
    <property type="term" value="F:hydrolase activity"/>
    <property type="evidence" value="ECO:0007669"/>
    <property type="project" value="UniProtKB-KW"/>
</dbReference>
<name>A0AAD6S065_9AGAR</name>
<dbReference type="PANTHER" id="PTHR47381">
    <property type="entry name" value="ALPHA/BETA-HYDROLASES SUPERFAMILY PROTEIN"/>
    <property type="match status" value="1"/>
</dbReference>
<reference evidence="2" key="1">
    <citation type="submission" date="2023-03" db="EMBL/GenBank/DDBJ databases">
        <title>Massive genome expansion in bonnet fungi (Mycena s.s.) driven by repeated elements and novel gene families across ecological guilds.</title>
        <authorList>
            <consortium name="Lawrence Berkeley National Laboratory"/>
            <person name="Harder C.B."/>
            <person name="Miyauchi S."/>
            <person name="Viragh M."/>
            <person name="Kuo A."/>
            <person name="Thoen E."/>
            <person name="Andreopoulos B."/>
            <person name="Lu D."/>
            <person name="Skrede I."/>
            <person name="Drula E."/>
            <person name="Henrissat B."/>
            <person name="Morin E."/>
            <person name="Kohler A."/>
            <person name="Barry K."/>
            <person name="LaButti K."/>
            <person name="Morin E."/>
            <person name="Salamov A."/>
            <person name="Lipzen A."/>
            <person name="Mereny Z."/>
            <person name="Hegedus B."/>
            <person name="Baldrian P."/>
            <person name="Stursova M."/>
            <person name="Weitz H."/>
            <person name="Taylor A."/>
            <person name="Grigoriev I.V."/>
            <person name="Nagy L.G."/>
            <person name="Martin F."/>
            <person name="Kauserud H."/>
        </authorList>
    </citation>
    <scope>NUCLEOTIDE SEQUENCE</scope>
    <source>
        <strain evidence="2">CBHHK200</strain>
    </source>
</reference>
<accession>A0AAD6S065</accession>
<comment type="caution">
    <text evidence="2">The sequence shown here is derived from an EMBL/GenBank/DDBJ whole genome shotgun (WGS) entry which is preliminary data.</text>
</comment>
<dbReference type="SUPFAM" id="SSF53474">
    <property type="entry name" value="alpha/beta-Hydrolases"/>
    <property type="match status" value="1"/>
</dbReference>
<dbReference type="Gene3D" id="3.40.50.1820">
    <property type="entry name" value="alpha/beta hydrolase"/>
    <property type="match status" value="1"/>
</dbReference>
<keyword evidence="2" id="KW-0378">Hydrolase</keyword>
<dbReference type="AlphaFoldDB" id="A0AAD6S065"/>